<dbReference type="GO" id="GO:0003677">
    <property type="term" value="F:DNA binding"/>
    <property type="evidence" value="ECO:0007669"/>
    <property type="project" value="InterPro"/>
</dbReference>
<dbReference type="InterPro" id="IPR050613">
    <property type="entry name" value="Sec_Metabolite_Reg"/>
</dbReference>
<dbReference type="EMBL" id="JABEVY010000059">
    <property type="protein sequence ID" value="KAF5252178.1"/>
    <property type="molecule type" value="Genomic_DNA"/>
</dbReference>
<evidence type="ECO:0000256" key="2">
    <source>
        <dbReference type="ARBA" id="ARBA00023242"/>
    </source>
</evidence>
<dbReference type="AlphaFoldDB" id="A0A8H4ZSX8"/>
<protein>
    <recommendedName>
        <fullName evidence="5">Xylanolytic transcriptional activator regulatory domain-containing protein</fullName>
    </recommendedName>
</protein>
<evidence type="ECO:0000313" key="6">
    <source>
        <dbReference type="EMBL" id="KAF5252178.1"/>
    </source>
</evidence>
<evidence type="ECO:0000256" key="4">
    <source>
        <dbReference type="SAM" id="Phobius"/>
    </source>
</evidence>
<dbReference type="CDD" id="cd12148">
    <property type="entry name" value="fungal_TF_MHR"/>
    <property type="match status" value="1"/>
</dbReference>
<dbReference type="GO" id="GO:0006351">
    <property type="term" value="P:DNA-templated transcription"/>
    <property type="evidence" value="ECO:0007669"/>
    <property type="project" value="InterPro"/>
</dbReference>
<dbReference type="SMART" id="SM00906">
    <property type="entry name" value="Fungal_trans"/>
    <property type="match status" value="1"/>
</dbReference>
<dbReference type="PANTHER" id="PTHR31001">
    <property type="entry name" value="UNCHARACTERIZED TRANSCRIPTIONAL REGULATORY PROTEIN"/>
    <property type="match status" value="1"/>
</dbReference>
<accession>A0A8H4ZSX8</accession>
<dbReference type="GO" id="GO:0008270">
    <property type="term" value="F:zinc ion binding"/>
    <property type="evidence" value="ECO:0007669"/>
    <property type="project" value="InterPro"/>
</dbReference>
<keyword evidence="4" id="KW-0472">Membrane</keyword>
<feature type="transmembrane region" description="Helical" evidence="4">
    <location>
        <begin position="261"/>
        <end position="281"/>
    </location>
</feature>
<organism evidence="6 7">
    <name type="scientific">Fusarium anthophilum</name>
    <dbReference type="NCBI Taxonomy" id="48485"/>
    <lineage>
        <taxon>Eukaryota</taxon>
        <taxon>Fungi</taxon>
        <taxon>Dikarya</taxon>
        <taxon>Ascomycota</taxon>
        <taxon>Pezizomycotina</taxon>
        <taxon>Sordariomycetes</taxon>
        <taxon>Hypocreomycetidae</taxon>
        <taxon>Hypocreales</taxon>
        <taxon>Nectriaceae</taxon>
        <taxon>Fusarium</taxon>
        <taxon>Fusarium fujikuroi species complex</taxon>
    </lineage>
</organism>
<feature type="transmembrane region" description="Helical" evidence="4">
    <location>
        <begin position="398"/>
        <end position="418"/>
    </location>
</feature>
<sequence length="829" mass="93109">MESMIVGDASLICWGSFADAVSVMTYLGVHAEKTTGPYKPSLSSEHKRRLFGRVYNLDKAIVAFTGRPPLINPRFCSTPPPLDLSDEDLLAGGAVLERAVSELDSRGWNLRGGVYPSSICRAGYFMAQILNEIIDISLGSGSNATFETIRNLKQRQLNVFAELPRCLVYDPDDSNNLPLPRAEIRSYDKDLSDPPVEANVVSLRIFIRLTHLQNMFLLERLLLQYGSPDEGDVLLVSYEMITLTLMFWMHKDRFRDIRRDMEWLLMAFAVPGGGILCLELLSPTFQGKHPKDSRLSRSSIVQQLSLLVGFLDWVHPSAPNGDLCASCKTVIQRVLDYHLNNMDPMSDVGSLDQFSLATNLDFILFLQLLILCFSSDLVFFSCLTTDHASFTASFHHSASLKASTFFALSAIIASQALLHERRILSLIRLSALSSGALQSLATMAATSTTPELATMPTEIICMIGDNLSVHEIKDWTLVSKQFREILLPKLCKPLKFSGNMKELTNSLNAYFTRKTASFRHLARHQARLVTFEVKSFNDPREMNAWLVGYGVENIPVGRFLADTPNLHGVVFDLCLPYLKEPHKFTSLIRKGPDWHGPKHLYFKKFPEFYDLGRIVEKFKAGALEGIAGPPGMSLDEYDELARNGASLTSLRLDKYFCIYEHDATLPGLNGGLASKINKSFPRLESLNIYDEYPSGLSFHRNYRYHNRWCQEITKGALILAKLQRLRRFAFTMGLLEESDNFAINCITTQLLAMMDKKGLGPFEVRGVEGVYKLMIAYFAAHAKGLEEICISNGHLMFYRATLTDGVWNTPEESHKDTSQKYSFPNGLGN</sequence>
<keyword evidence="4" id="KW-0812">Transmembrane</keyword>
<comment type="caution">
    <text evidence="6">The sequence shown here is derived from an EMBL/GenBank/DDBJ whole genome shotgun (WGS) entry which is preliminary data.</text>
</comment>
<proteinExistence type="predicted"/>
<keyword evidence="7" id="KW-1185">Reference proteome</keyword>
<dbReference type="Proteomes" id="UP000573603">
    <property type="component" value="Unassembled WGS sequence"/>
</dbReference>
<evidence type="ECO:0000259" key="5">
    <source>
        <dbReference type="SMART" id="SM00906"/>
    </source>
</evidence>
<dbReference type="PANTHER" id="PTHR31001:SF40">
    <property type="entry name" value="ZN(II)2CYS6 TRANSCRIPTION FACTOR (EUROFUNG)"/>
    <property type="match status" value="1"/>
</dbReference>
<evidence type="ECO:0000313" key="7">
    <source>
        <dbReference type="Proteomes" id="UP000573603"/>
    </source>
</evidence>
<reference evidence="6 7" key="1">
    <citation type="journal article" date="2020" name="BMC Genomics">
        <title>Correction to: Identification and distribution of gene clusters required for synthesis of sphingolipid metabolism inhibitors in diverse species of the filamentous fungus Fusarium.</title>
        <authorList>
            <person name="Kim H.S."/>
            <person name="Lohmar J.M."/>
            <person name="Busman M."/>
            <person name="Brown D.W."/>
            <person name="Naumann T.A."/>
            <person name="Divon H.H."/>
            <person name="Lysoe E."/>
            <person name="Uhlig S."/>
            <person name="Proctor R.H."/>
        </authorList>
    </citation>
    <scope>NUCLEOTIDE SEQUENCE [LARGE SCALE GENOMIC DNA]</scope>
    <source>
        <strain evidence="6 7">NRRL 25214</strain>
    </source>
</reference>
<evidence type="ECO:0000256" key="3">
    <source>
        <dbReference type="SAM" id="MobiDB-lite"/>
    </source>
</evidence>
<keyword evidence="2" id="KW-0539">Nucleus</keyword>
<comment type="subcellular location">
    <subcellularLocation>
        <location evidence="1">Nucleus</location>
    </subcellularLocation>
</comment>
<gene>
    <name evidence="6" type="ORF">FANTH_2734</name>
</gene>
<name>A0A8H4ZSX8_9HYPO</name>
<feature type="domain" description="Xylanolytic transcriptional activator regulatory" evidence="5">
    <location>
        <begin position="13"/>
        <end position="87"/>
    </location>
</feature>
<feature type="region of interest" description="Disordered" evidence="3">
    <location>
        <begin position="809"/>
        <end position="829"/>
    </location>
</feature>
<dbReference type="InterPro" id="IPR007219">
    <property type="entry name" value="XnlR_reg_dom"/>
</dbReference>
<keyword evidence="4" id="KW-1133">Transmembrane helix</keyword>
<dbReference type="GO" id="GO:0005634">
    <property type="term" value="C:nucleus"/>
    <property type="evidence" value="ECO:0007669"/>
    <property type="project" value="UniProtKB-SubCell"/>
</dbReference>
<evidence type="ECO:0000256" key="1">
    <source>
        <dbReference type="ARBA" id="ARBA00004123"/>
    </source>
</evidence>
<feature type="transmembrane region" description="Helical" evidence="4">
    <location>
        <begin position="362"/>
        <end position="386"/>
    </location>
</feature>